<protein>
    <submittedName>
        <fullName evidence="1">Uncharacterized protein</fullName>
    </submittedName>
</protein>
<proteinExistence type="predicted"/>
<organism evidence="1 2">
    <name type="scientific">Passalora fulva</name>
    <name type="common">Tomato leaf mold</name>
    <name type="synonym">Cladosporium fulvum</name>
    <dbReference type="NCBI Taxonomy" id="5499"/>
    <lineage>
        <taxon>Eukaryota</taxon>
        <taxon>Fungi</taxon>
        <taxon>Dikarya</taxon>
        <taxon>Ascomycota</taxon>
        <taxon>Pezizomycotina</taxon>
        <taxon>Dothideomycetes</taxon>
        <taxon>Dothideomycetidae</taxon>
        <taxon>Mycosphaerellales</taxon>
        <taxon>Mycosphaerellaceae</taxon>
        <taxon>Fulvia</taxon>
    </lineage>
</organism>
<name>A0A9Q8P7Y6_PASFU</name>
<dbReference type="KEGG" id="ffu:CLAFUR5_04666"/>
<sequence length="183" mass="19244">MPYRHLLARATDQLPIFTRSTSTSQKCNTPSSSSTAAALVAPAVAQNGVPDGYSWAVSGWSAGTARSGSSYDFNATGIKDGYLPGFKAYCGGDDVGCFKDCTLPEGETNEGTGPPFVSAKLRPNQQDQIAQVTLSLKFQCASCTDPATYNFTGTHDATYNQFSPDLSASEFEVVVDGLTGVAK</sequence>
<dbReference type="OrthoDB" id="3508922at2759"/>
<evidence type="ECO:0000313" key="1">
    <source>
        <dbReference type="EMBL" id="UJO16382.1"/>
    </source>
</evidence>
<dbReference type="Proteomes" id="UP000756132">
    <property type="component" value="Chromosome 4"/>
</dbReference>
<dbReference type="RefSeq" id="XP_047760748.1">
    <property type="nucleotide sequence ID" value="XM_047903814.1"/>
</dbReference>
<dbReference type="EMBL" id="CP090166">
    <property type="protein sequence ID" value="UJO16382.1"/>
    <property type="molecule type" value="Genomic_DNA"/>
</dbReference>
<dbReference type="GeneID" id="71984544"/>
<reference evidence="1" key="2">
    <citation type="journal article" date="2022" name="Microb. Genom.">
        <title>A chromosome-scale genome assembly of the tomato pathogen Cladosporium fulvum reveals a compartmentalized genome architecture and the presence of a dispensable chromosome.</title>
        <authorList>
            <person name="Zaccaron A.Z."/>
            <person name="Chen L.H."/>
            <person name="Samaras A."/>
            <person name="Stergiopoulos I."/>
        </authorList>
    </citation>
    <scope>NUCLEOTIDE SEQUENCE</scope>
    <source>
        <strain evidence="1">Race5_Kim</strain>
    </source>
</reference>
<accession>A0A9Q8P7Y6</accession>
<reference evidence="1" key="1">
    <citation type="submission" date="2021-12" db="EMBL/GenBank/DDBJ databases">
        <authorList>
            <person name="Zaccaron A."/>
            <person name="Stergiopoulos I."/>
        </authorList>
    </citation>
    <scope>NUCLEOTIDE SEQUENCE</scope>
    <source>
        <strain evidence="1">Race5_Kim</strain>
    </source>
</reference>
<dbReference type="AlphaFoldDB" id="A0A9Q8P7Y6"/>
<keyword evidence="2" id="KW-1185">Reference proteome</keyword>
<gene>
    <name evidence="1" type="ORF">CLAFUR5_04666</name>
</gene>
<evidence type="ECO:0000313" key="2">
    <source>
        <dbReference type="Proteomes" id="UP000756132"/>
    </source>
</evidence>